<dbReference type="NCBIfam" id="NF045971">
    <property type="entry name" value="conju_CD1110"/>
    <property type="match status" value="1"/>
</dbReference>
<dbReference type="InterPro" id="IPR043964">
    <property type="entry name" value="P-loop_TraG"/>
</dbReference>
<dbReference type="Gene3D" id="3.40.50.300">
    <property type="entry name" value="P-loop containing nucleotide triphosphate hydrolases"/>
    <property type="match status" value="1"/>
</dbReference>
<dbReference type="AlphaFoldDB" id="A0A174Z4M2"/>
<protein>
    <submittedName>
        <fullName evidence="2">Type IV secretory pathway, VirB4 components</fullName>
    </submittedName>
</protein>
<sequence>MAFYMNPAKRFSDSITLTAAPVKTPKNTRESLFIHKAYPNGIFQIEKGTGRGAVLYDRCYTFTDISYVNKDDEDKANVLLSLMDFLKGMSTSFKITVSNQYQNMTQFVNDIFTDINRSDYPEVSKGISMWIKEKMEDSDLHDLNRVLTLTITVRTRTYDEARSYFLAMDTELERLFGAMRSIIVPMKAEQRLNMIRNFFYQEEKKEYDFSHDALYDVIPISVDQYRDFLMFNNDTYVSVLFARDYDTALDEGKLIHTISDTAYQSFVTIDYAPVEHAVTRSMLRSAYGNNERAISQEADSKKSNNQSVTGISYNKKKKKAELEGYMDQLDDDSEECIQAGLLVVVTAGSEDELAARIESIQRTGKNAGAYLETYNYVQLKAFNTALPTGVRQVKKMRSFYTSSLVALQPFFAPEVTEPGGIFYGINNTTKNLVFANRKTLTSPHGIIIGPTGSGKSYLIKETEITQTLLSTDDDIQIIDPQNETQNVCAMYGGLFLDFTPKSDIHINPMEVPLSLFKAGTKKDRELFIADVTKWATSFTESVMKKIVYTQEHSNFIEQAVQKVYEKVFAGRTLIQPTIKDVRKELMSLEEANDNKHDKAIIHEMVNCLYSYTEGVYDMFAYPSDVDISSYRLVAFGLKNVDENYWQPVMISIMFFLSIRMNYNQELQKATRLVVDETQVVTKNASSAQILLDAVITYRKFGGIVTLAMQNLTRALENPDLRDMFQNCGYKMFFQQAGEDAERLSKIQDLTTAEYEALKSDRPGRSVMVWGKKVIILDSLMSKDNPLYEVFSTNFHEKAEKARQEKMKEAAMKEAAYGN</sequence>
<dbReference type="EMBL" id="CZBV01000002">
    <property type="protein sequence ID" value="CUQ82354.1"/>
    <property type="molecule type" value="Genomic_DNA"/>
</dbReference>
<dbReference type="InterPro" id="IPR027417">
    <property type="entry name" value="P-loop_NTPase"/>
</dbReference>
<dbReference type="InterPro" id="IPR051162">
    <property type="entry name" value="T4SS_component"/>
</dbReference>
<evidence type="ECO:0000313" key="3">
    <source>
        <dbReference type="Proteomes" id="UP000095780"/>
    </source>
</evidence>
<dbReference type="Pfam" id="PF19044">
    <property type="entry name" value="P-loop_TraG"/>
    <property type="match status" value="1"/>
</dbReference>
<dbReference type="PANTHER" id="PTHR30121:SF6">
    <property type="entry name" value="SLR6007 PROTEIN"/>
    <property type="match status" value="1"/>
</dbReference>
<dbReference type="Gene3D" id="1.10.8.730">
    <property type="match status" value="1"/>
</dbReference>
<gene>
    <name evidence="2" type="ORF">ERS852492_00978</name>
</gene>
<dbReference type="PANTHER" id="PTHR30121">
    <property type="entry name" value="UNCHARACTERIZED PROTEIN YJGR-RELATED"/>
    <property type="match status" value="1"/>
</dbReference>
<name>A0A174Z4M2_9FIRM</name>
<organism evidence="2 3">
    <name type="scientific">Lachnospira eligens</name>
    <dbReference type="NCBI Taxonomy" id="39485"/>
    <lineage>
        <taxon>Bacteria</taxon>
        <taxon>Bacillati</taxon>
        <taxon>Bacillota</taxon>
        <taxon>Clostridia</taxon>
        <taxon>Lachnospirales</taxon>
        <taxon>Lachnospiraceae</taxon>
        <taxon>Lachnospira</taxon>
    </lineage>
</organism>
<accession>A0A174Z4M2</accession>
<proteinExistence type="predicted"/>
<reference evidence="2 3" key="1">
    <citation type="submission" date="2015-09" db="EMBL/GenBank/DDBJ databases">
        <authorList>
            <consortium name="Pathogen Informatics"/>
        </authorList>
    </citation>
    <scope>NUCLEOTIDE SEQUENCE [LARGE SCALE GENOMIC DNA]</scope>
    <source>
        <strain evidence="2 3">2789STDY5834878</strain>
    </source>
</reference>
<dbReference type="RefSeq" id="WP_055286375.1">
    <property type="nucleotide sequence ID" value="NZ_CABIXW010000002.1"/>
</dbReference>
<evidence type="ECO:0000259" key="1">
    <source>
        <dbReference type="Pfam" id="PF19044"/>
    </source>
</evidence>
<dbReference type="Proteomes" id="UP000095780">
    <property type="component" value="Unassembled WGS sequence"/>
</dbReference>
<dbReference type="SUPFAM" id="SSF52540">
    <property type="entry name" value="P-loop containing nucleoside triphosphate hydrolases"/>
    <property type="match status" value="1"/>
</dbReference>
<evidence type="ECO:0000313" key="2">
    <source>
        <dbReference type="EMBL" id="CUQ82354.1"/>
    </source>
</evidence>
<feature type="domain" description="TraG P-loop" evidence="1">
    <location>
        <begin position="439"/>
        <end position="749"/>
    </location>
</feature>